<organism evidence="1 2">
    <name type="scientific">Photobacterium rosenbergii</name>
    <dbReference type="NCBI Taxonomy" id="294936"/>
    <lineage>
        <taxon>Bacteria</taxon>
        <taxon>Pseudomonadati</taxon>
        <taxon>Pseudomonadota</taxon>
        <taxon>Gammaproteobacteria</taxon>
        <taxon>Vibrionales</taxon>
        <taxon>Vibrionaceae</taxon>
        <taxon>Photobacterium</taxon>
    </lineage>
</organism>
<keyword evidence="1" id="KW-0223">Dioxygenase</keyword>
<protein>
    <submittedName>
        <fullName evidence="1">Phytanoyl-CoA dioxygenase</fullName>
    </submittedName>
</protein>
<evidence type="ECO:0000313" key="1">
    <source>
        <dbReference type="EMBL" id="PSW13633.1"/>
    </source>
</evidence>
<keyword evidence="1" id="KW-0560">Oxidoreductase</keyword>
<name>A0A2T3NGD3_9GAMM</name>
<accession>A0A2T3NGD3</accession>
<dbReference type="SUPFAM" id="SSF51197">
    <property type="entry name" value="Clavaminate synthase-like"/>
    <property type="match status" value="1"/>
</dbReference>
<dbReference type="AlphaFoldDB" id="A0A2T3NGD3"/>
<dbReference type="OrthoDB" id="3562306at2"/>
<dbReference type="Pfam" id="PF05721">
    <property type="entry name" value="PhyH"/>
    <property type="match status" value="1"/>
</dbReference>
<dbReference type="Proteomes" id="UP000241346">
    <property type="component" value="Unassembled WGS sequence"/>
</dbReference>
<gene>
    <name evidence="1" type="ORF">C9J01_10090</name>
</gene>
<dbReference type="GO" id="GO:0048244">
    <property type="term" value="F:phytanoyl-CoA dioxygenase activity"/>
    <property type="evidence" value="ECO:0007669"/>
    <property type="project" value="InterPro"/>
</dbReference>
<sequence>MNREYPHFSSKETVRLEDFIDSCKPQSINTYQHAKSTQQGIVIYDGGSISLDNWQSVKEEMADVFLNGSGIVVIQGFYGNTTVVDDMSNIFESILAAEKGYGEGDHFAQAGAMANGRIWNVFQKSASISPAVFVEYYKNPLLKLVSEAWLGVNYQVTAQVNIVRPGGRAQQSHRDYHLGFQHPEALRDYPVHAQKMSAMLTLQGAIAHSDMPLESGPTKLLPFSQHYPLGYISCREEEFKQYFESNYIQLPLKKGDAVFFNPAVIHAAGQNNTADLHRTANLLQISSAFGKPMETIDLAKISQTVYASLAHDWHDDVLTEIEKDAILTASSDGYSFPSNLDTDPPIDDLAPQTMKQLLRQSLDQRWEKADYQAALFAQIERRKPESKC</sequence>
<dbReference type="Gene3D" id="2.60.120.620">
    <property type="entry name" value="q2cbj1_9rhob like domain"/>
    <property type="match status" value="1"/>
</dbReference>
<dbReference type="GO" id="GO:0001561">
    <property type="term" value="P:fatty acid alpha-oxidation"/>
    <property type="evidence" value="ECO:0007669"/>
    <property type="project" value="InterPro"/>
</dbReference>
<comment type="caution">
    <text evidence="1">The sequence shown here is derived from an EMBL/GenBank/DDBJ whole genome shotgun (WGS) entry which is preliminary data.</text>
</comment>
<dbReference type="PANTHER" id="PTHR21308">
    <property type="entry name" value="PHYTANOYL-COA ALPHA-HYDROXYLASE"/>
    <property type="match status" value="1"/>
</dbReference>
<dbReference type="InterPro" id="IPR047128">
    <property type="entry name" value="PhyH"/>
</dbReference>
<dbReference type="EMBL" id="PYMB01000003">
    <property type="protein sequence ID" value="PSW13633.1"/>
    <property type="molecule type" value="Genomic_DNA"/>
</dbReference>
<dbReference type="InterPro" id="IPR008775">
    <property type="entry name" value="Phytyl_CoA_dOase-like"/>
</dbReference>
<evidence type="ECO:0000313" key="2">
    <source>
        <dbReference type="Proteomes" id="UP000241346"/>
    </source>
</evidence>
<dbReference type="PANTHER" id="PTHR21308:SF8">
    <property type="entry name" value="PHYTANOYL-COA DIOXYGENASE FAMILY PROTEIN (AFU_ORTHOLOGUE AFUA_2G09620)"/>
    <property type="match status" value="1"/>
</dbReference>
<reference evidence="1 2" key="1">
    <citation type="submission" date="2018-03" db="EMBL/GenBank/DDBJ databases">
        <title>Whole genome sequencing of Histamine producing bacteria.</title>
        <authorList>
            <person name="Butler K."/>
        </authorList>
    </citation>
    <scope>NUCLEOTIDE SEQUENCE [LARGE SCALE GENOMIC DNA]</scope>
    <source>
        <strain evidence="1 2">DSM 19138</strain>
    </source>
</reference>
<proteinExistence type="predicted"/>